<organism evidence="2 3">
    <name type="scientific">Neomicrococcus aestuarii</name>
    <dbReference type="NCBI Taxonomy" id="556325"/>
    <lineage>
        <taxon>Bacteria</taxon>
        <taxon>Bacillati</taxon>
        <taxon>Actinomycetota</taxon>
        <taxon>Actinomycetes</taxon>
        <taxon>Micrococcales</taxon>
        <taxon>Micrococcaceae</taxon>
        <taxon>Neomicrococcus</taxon>
    </lineage>
</organism>
<feature type="domain" description="IrrE N-terminal-like" evidence="1">
    <location>
        <begin position="59"/>
        <end position="166"/>
    </location>
</feature>
<evidence type="ECO:0000313" key="2">
    <source>
        <dbReference type="EMBL" id="MBB5511737.1"/>
    </source>
</evidence>
<dbReference type="RefSeq" id="WP_183663487.1">
    <property type="nucleotide sequence ID" value="NZ_BAAARH010000006.1"/>
</dbReference>
<accession>A0A7W8TRU2</accession>
<dbReference type="EMBL" id="JACHDR010000001">
    <property type="protein sequence ID" value="MBB5511737.1"/>
    <property type="molecule type" value="Genomic_DNA"/>
</dbReference>
<dbReference type="InterPro" id="IPR010359">
    <property type="entry name" value="IrrE_HExxH"/>
</dbReference>
<dbReference type="InterPro" id="IPR052345">
    <property type="entry name" value="Rad_response_metalloprotease"/>
</dbReference>
<dbReference type="PANTHER" id="PTHR43236">
    <property type="entry name" value="ANTITOXIN HIGA1"/>
    <property type="match status" value="1"/>
</dbReference>
<dbReference type="Gene3D" id="1.10.10.2910">
    <property type="match status" value="1"/>
</dbReference>
<evidence type="ECO:0000259" key="1">
    <source>
        <dbReference type="Pfam" id="PF06114"/>
    </source>
</evidence>
<evidence type="ECO:0000313" key="3">
    <source>
        <dbReference type="Proteomes" id="UP000580797"/>
    </source>
</evidence>
<dbReference type="PANTHER" id="PTHR43236:SF1">
    <property type="entry name" value="BLL7220 PROTEIN"/>
    <property type="match status" value="1"/>
</dbReference>
<dbReference type="AlphaFoldDB" id="A0A7W8TRU2"/>
<dbReference type="Pfam" id="PF06114">
    <property type="entry name" value="Peptidase_M78"/>
    <property type="match status" value="1"/>
</dbReference>
<dbReference type="Proteomes" id="UP000580797">
    <property type="component" value="Unassembled WGS sequence"/>
</dbReference>
<proteinExistence type="predicted"/>
<name>A0A7W8TRU2_9MICC</name>
<gene>
    <name evidence="2" type="ORF">HD598_000424</name>
</gene>
<reference evidence="2 3" key="1">
    <citation type="submission" date="2020-08" db="EMBL/GenBank/DDBJ databases">
        <title>Sequencing the genomes of 1000 actinobacteria strains.</title>
        <authorList>
            <person name="Klenk H.-P."/>
        </authorList>
    </citation>
    <scope>NUCLEOTIDE SEQUENCE [LARGE SCALE GENOMIC DNA]</scope>
    <source>
        <strain evidence="2 3">DSM 105783</strain>
    </source>
</reference>
<sequence length="183" mass="20178">MRRGFKTEAKRLALELRTEIGLGAHAPFDPYAFALEYGIAVVRLSELDGAAREHFLKEQGSALSGALIPDGTGAVILENDAQPLTRRRTTMCHELAHVVLEHSFGVSLSDERKCGLGGQQEEEADWLSGEMLIPHDGAFRLARANATDERAAQVFDVSLAVARWRMNHSGARKVMQRARAKWA</sequence>
<protein>
    <recommendedName>
        <fullName evidence="1">IrrE N-terminal-like domain-containing protein</fullName>
    </recommendedName>
</protein>
<comment type="caution">
    <text evidence="2">The sequence shown here is derived from an EMBL/GenBank/DDBJ whole genome shotgun (WGS) entry which is preliminary data.</text>
</comment>